<keyword evidence="5" id="KW-1185">Reference proteome</keyword>
<evidence type="ECO:0000259" key="3">
    <source>
        <dbReference type="SMART" id="SM00043"/>
    </source>
</evidence>
<protein>
    <submittedName>
        <fullName evidence="4">Proteinase inhibitor I25, cystatin domain-containing protein</fullName>
    </submittedName>
</protein>
<keyword evidence="2" id="KW-0472">Membrane</keyword>
<dbReference type="EMBL" id="LN609529">
    <property type="protein sequence ID" value="CEF70324.2"/>
    <property type="molecule type" value="Genomic_DNA"/>
</dbReference>
<dbReference type="InterPro" id="IPR000010">
    <property type="entry name" value="Cystatin_dom"/>
</dbReference>
<feature type="transmembrane region" description="Helical" evidence="2">
    <location>
        <begin position="6"/>
        <end position="28"/>
    </location>
</feature>
<accession>A0A090LQ75</accession>
<proteinExistence type="predicted"/>
<dbReference type="SUPFAM" id="SSF54403">
    <property type="entry name" value="Cystatin/monellin"/>
    <property type="match status" value="1"/>
</dbReference>
<dbReference type="InterPro" id="IPR046350">
    <property type="entry name" value="Cystatin_sf"/>
</dbReference>
<dbReference type="RefSeq" id="XP_024509523.1">
    <property type="nucleotide sequence ID" value="XM_024643902.1"/>
</dbReference>
<dbReference type="WBParaSite" id="SRAE_2000495700.1">
    <property type="protein sequence ID" value="SRAE_2000495700.1"/>
    <property type="gene ID" value="WBGene00265204"/>
</dbReference>
<dbReference type="CTD" id="36382697"/>
<reference evidence="6" key="2">
    <citation type="submission" date="2020-12" db="UniProtKB">
        <authorList>
            <consortium name="WormBaseParasite"/>
        </authorList>
    </citation>
    <scope>IDENTIFICATION</scope>
</reference>
<feature type="region of interest" description="Disordered" evidence="1">
    <location>
        <begin position="110"/>
        <end position="160"/>
    </location>
</feature>
<keyword evidence="2" id="KW-1133">Transmembrane helix</keyword>
<evidence type="ECO:0000313" key="5">
    <source>
        <dbReference type="Proteomes" id="UP000035682"/>
    </source>
</evidence>
<dbReference type="OrthoDB" id="110606at2759"/>
<sequence length="160" mass="18167">MKNFNIFFIIFILCFSIKIYGLLIGGWSDMDTSSAKVKELAKKVLDKYNTEQKENNTLNKIIKAKQQVVAGMKYNITILISPSSKSASNCLNYLEATIFEQPWTKTENITIYKKPTENKPTSKKPTSKKTTTKKPKSKKPKSKKTTSKKTNSKKSTNKKS</sequence>
<feature type="domain" description="Cystatin" evidence="3">
    <location>
        <begin position="22"/>
        <end position="114"/>
    </location>
</feature>
<dbReference type="PANTHER" id="PTHR47364:SF2">
    <property type="entry name" value="CYSTEINE PROTEINASE INHIBITOR 5"/>
    <property type="match status" value="1"/>
</dbReference>
<evidence type="ECO:0000313" key="6">
    <source>
        <dbReference type="WBParaSite" id="SRAE_2000495700.1"/>
    </source>
</evidence>
<dbReference type="Pfam" id="PF00031">
    <property type="entry name" value="Cystatin"/>
    <property type="match status" value="1"/>
</dbReference>
<evidence type="ECO:0000256" key="1">
    <source>
        <dbReference type="SAM" id="MobiDB-lite"/>
    </source>
</evidence>
<dbReference type="GO" id="GO:0004869">
    <property type="term" value="F:cysteine-type endopeptidase inhibitor activity"/>
    <property type="evidence" value="ECO:0007669"/>
    <property type="project" value="InterPro"/>
</dbReference>
<name>A0A090LQ75_STRRB</name>
<evidence type="ECO:0000256" key="2">
    <source>
        <dbReference type="SAM" id="Phobius"/>
    </source>
</evidence>
<evidence type="ECO:0000313" key="7">
    <source>
        <dbReference type="WormBase" id="SRAE_2000495700"/>
    </source>
</evidence>
<evidence type="ECO:0000313" key="4">
    <source>
        <dbReference type="EMBL" id="CEF70324.2"/>
    </source>
</evidence>
<organism evidence="4">
    <name type="scientific">Strongyloides ratti</name>
    <name type="common">Parasitic roundworm</name>
    <dbReference type="NCBI Taxonomy" id="34506"/>
    <lineage>
        <taxon>Eukaryota</taxon>
        <taxon>Metazoa</taxon>
        <taxon>Ecdysozoa</taxon>
        <taxon>Nematoda</taxon>
        <taxon>Chromadorea</taxon>
        <taxon>Rhabditida</taxon>
        <taxon>Tylenchina</taxon>
        <taxon>Panagrolaimomorpha</taxon>
        <taxon>Strongyloidoidea</taxon>
        <taxon>Strongyloididae</taxon>
        <taxon>Strongyloides</taxon>
    </lineage>
</organism>
<dbReference type="GeneID" id="36382697"/>
<dbReference type="CDD" id="cd00042">
    <property type="entry name" value="CY"/>
    <property type="match status" value="1"/>
</dbReference>
<dbReference type="PANTHER" id="PTHR47364">
    <property type="entry name" value="CYSTEINE PROTEINASE INHIBITOR 5"/>
    <property type="match status" value="1"/>
</dbReference>
<dbReference type="SMART" id="SM00043">
    <property type="entry name" value="CY"/>
    <property type="match status" value="1"/>
</dbReference>
<dbReference type="Gene3D" id="3.10.450.10">
    <property type="match status" value="1"/>
</dbReference>
<reference evidence="4 5" key="1">
    <citation type="submission" date="2014-09" db="EMBL/GenBank/DDBJ databases">
        <authorList>
            <person name="Martin A.A."/>
        </authorList>
    </citation>
    <scope>NUCLEOTIDE SEQUENCE</scope>
    <source>
        <strain evidence="5">ED321</strain>
        <strain evidence="4">ED321 Heterogonic</strain>
    </source>
</reference>
<gene>
    <name evidence="4 6 7" type="ORF">SRAE_2000495700</name>
</gene>
<dbReference type="WormBase" id="SRAE_2000495700">
    <property type="protein sequence ID" value="SRP03974"/>
    <property type="gene ID" value="WBGene00265204"/>
</dbReference>
<dbReference type="AlphaFoldDB" id="A0A090LQ75"/>
<dbReference type="STRING" id="34506.A0A090LQ75"/>
<keyword evidence="2" id="KW-0812">Transmembrane</keyword>
<dbReference type="Proteomes" id="UP000035682">
    <property type="component" value="Unplaced"/>
</dbReference>
<feature type="compositionally biased region" description="Basic residues" evidence="1">
    <location>
        <begin position="121"/>
        <end position="160"/>
    </location>
</feature>